<organism evidence="1 2">
    <name type="scientific">Smallanthus sonchifolius</name>
    <dbReference type="NCBI Taxonomy" id="185202"/>
    <lineage>
        <taxon>Eukaryota</taxon>
        <taxon>Viridiplantae</taxon>
        <taxon>Streptophyta</taxon>
        <taxon>Embryophyta</taxon>
        <taxon>Tracheophyta</taxon>
        <taxon>Spermatophyta</taxon>
        <taxon>Magnoliopsida</taxon>
        <taxon>eudicotyledons</taxon>
        <taxon>Gunneridae</taxon>
        <taxon>Pentapetalae</taxon>
        <taxon>asterids</taxon>
        <taxon>campanulids</taxon>
        <taxon>Asterales</taxon>
        <taxon>Asteraceae</taxon>
        <taxon>Asteroideae</taxon>
        <taxon>Heliantheae alliance</taxon>
        <taxon>Millerieae</taxon>
        <taxon>Smallanthus</taxon>
    </lineage>
</organism>
<keyword evidence="2" id="KW-1185">Reference proteome</keyword>
<sequence length="171" mass="19490">MGNRCDMARRFCMLDQGKLDEICTLYSIGPEFQPTLPSSDQAVTDRPSGFVALYTRFFEFSNLWFPLSVFYVNVLEYYGLDLSQLASLVRDPKGSIDAINLPGSSFNPRYFELLESNRTWVHPFVEEVLVLAGDVTKEADMIENEEERVSGSCERAADKKKGTFWTFNPVE</sequence>
<dbReference type="EMBL" id="CM042025">
    <property type="protein sequence ID" value="KAI3807727.1"/>
    <property type="molecule type" value="Genomic_DNA"/>
</dbReference>
<reference evidence="2" key="1">
    <citation type="journal article" date="2022" name="Mol. Ecol. Resour.">
        <title>The genomes of chicory, endive, great burdock and yacon provide insights into Asteraceae palaeo-polyploidization history and plant inulin production.</title>
        <authorList>
            <person name="Fan W."/>
            <person name="Wang S."/>
            <person name="Wang H."/>
            <person name="Wang A."/>
            <person name="Jiang F."/>
            <person name="Liu H."/>
            <person name="Zhao H."/>
            <person name="Xu D."/>
            <person name="Zhang Y."/>
        </authorList>
    </citation>
    <scope>NUCLEOTIDE SEQUENCE [LARGE SCALE GENOMIC DNA]</scope>
    <source>
        <strain evidence="2">cv. Yunnan</strain>
    </source>
</reference>
<reference evidence="1 2" key="2">
    <citation type="journal article" date="2022" name="Mol. Ecol. Resour.">
        <title>The genomes of chicory, endive, great burdock and yacon provide insights into Asteraceae paleo-polyploidization history and plant inulin production.</title>
        <authorList>
            <person name="Fan W."/>
            <person name="Wang S."/>
            <person name="Wang H."/>
            <person name="Wang A."/>
            <person name="Jiang F."/>
            <person name="Liu H."/>
            <person name="Zhao H."/>
            <person name="Xu D."/>
            <person name="Zhang Y."/>
        </authorList>
    </citation>
    <scope>NUCLEOTIDE SEQUENCE [LARGE SCALE GENOMIC DNA]</scope>
    <source>
        <strain evidence="2">cv. Yunnan</strain>
        <tissue evidence="1">Leaves</tissue>
    </source>
</reference>
<comment type="caution">
    <text evidence="1">The sequence shown here is derived from an EMBL/GenBank/DDBJ whole genome shotgun (WGS) entry which is preliminary data.</text>
</comment>
<gene>
    <name evidence="1" type="ORF">L1987_23661</name>
</gene>
<protein>
    <submittedName>
        <fullName evidence="1">Uncharacterized protein</fullName>
    </submittedName>
</protein>
<dbReference type="Proteomes" id="UP001056120">
    <property type="component" value="Linkage Group LG08"/>
</dbReference>
<evidence type="ECO:0000313" key="2">
    <source>
        <dbReference type="Proteomes" id="UP001056120"/>
    </source>
</evidence>
<accession>A0ACB9II27</accession>
<name>A0ACB9II27_9ASTR</name>
<proteinExistence type="predicted"/>
<evidence type="ECO:0000313" key="1">
    <source>
        <dbReference type="EMBL" id="KAI3807727.1"/>
    </source>
</evidence>